<evidence type="ECO:0000313" key="2">
    <source>
        <dbReference type="Proteomes" id="UP000887564"/>
    </source>
</evidence>
<feature type="domain" description="DNA mismatch repair protein Mlh1 C-terminal" evidence="1">
    <location>
        <begin position="11"/>
        <end position="70"/>
    </location>
</feature>
<dbReference type="Proteomes" id="UP000887564">
    <property type="component" value="Unplaced"/>
</dbReference>
<accession>A0A914RMA9</accession>
<dbReference type="InterPro" id="IPR032189">
    <property type="entry name" value="Mlh1_C"/>
</dbReference>
<dbReference type="Pfam" id="PF16413">
    <property type="entry name" value="Mlh1_C"/>
    <property type="match status" value="1"/>
</dbReference>
<keyword evidence="2" id="KW-1185">Reference proteome</keyword>
<sequence>APIAELFLLDNEESTEEEAQKCVEFLVDNREMLNDYFCLRISPEGSLETLPSLIDGYVPQLEGICWALARFFCMSENFCDGDLSSGVVEDSLPWRRIFSDLLYPALKNNFIPPQSLSSHIRRLADLQDLYKVFERC</sequence>
<evidence type="ECO:0000313" key="3">
    <source>
        <dbReference type="WBParaSite" id="PEQ_0000755701-mRNA-1"/>
    </source>
</evidence>
<dbReference type="WBParaSite" id="PEQ_0000755701-mRNA-1">
    <property type="protein sequence ID" value="PEQ_0000755701-mRNA-1"/>
    <property type="gene ID" value="PEQ_0000755701"/>
</dbReference>
<organism evidence="2 3">
    <name type="scientific">Parascaris equorum</name>
    <name type="common">Equine roundworm</name>
    <dbReference type="NCBI Taxonomy" id="6256"/>
    <lineage>
        <taxon>Eukaryota</taxon>
        <taxon>Metazoa</taxon>
        <taxon>Ecdysozoa</taxon>
        <taxon>Nematoda</taxon>
        <taxon>Chromadorea</taxon>
        <taxon>Rhabditida</taxon>
        <taxon>Spirurina</taxon>
        <taxon>Ascaridomorpha</taxon>
        <taxon>Ascaridoidea</taxon>
        <taxon>Ascarididae</taxon>
        <taxon>Parascaris</taxon>
    </lineage>
</organism>
<protein>
    <submittedName>
        <fullName evidence="3">DNA mismatch repair protein Mlh1 C-terminal domain-containing protein</fullName>
    </submittedName>
</protein>
<name>A0A914RMA9_PAREQ</name>
<dbReference type="AlphaFoldDB" id="A0A914RMA9"/>
<evidence type="ECO:0000259" key="1">
    <source>
        <dbReference type="Pfam" id="PF16413"/>
    </source>
</evidence>
<proteinExistence type="predicted"/>
<reference evidence="3" key="1">
    <citation type="submission" date="2022-11" db="UniProtKB">
        <authorList>
            <consortium name="WormBaseParasite"/>
        </authorList>
    </citation>
    <scope>IDENTIFICATION</scope>
</reference>